<feature type="transmembrane region" description="Helical" evidence="6">
    <location>
        <begin position="204"/>
        <end position="225"/>
    </location>
</feature>
<keyword evidence="4" id="KW-0808">Transferase</keyword>
<dbReference type="InterPro" id="IPR003661">
    <property type="entry name" value="HisK_dim/P_dom"/>
</dbReference>
<dbReference type="Proteomes" id="UP001597294">
    <property type="component" value="Unassembled WGS sequence"/>
</dbReference>
<evidence type="ECO:0000259" key="10">
    <source>
        <dbReference type="PROSITE" id="PS50924"/>
    </source>
</evidence>
<accession>A0ABW5BK08</accession>
<evidence type="ECO:0000313" key="11">
    <source>
        <dbReference type="EMBL" id="MFD2205755.1"/>
    </source>
</evidence>
<dbReference type="InterPro" id="IPR036097">
    <property type="entry name" value="HisK_dim/P_sf"/>
</dbReference>
<evidence type="ECO:0000256" key="4">
    <source>
        <dbReference type="ARBA" id="ARBA00022679"/>
    </source>
</evidence>
<feature type="domain" description="PAC" evidence="9">
    <location>
        <begin position="355"/>
        <end position="414"/>
    </location>
</feature>
<dbReference type="SUPFAM" id="SSF55785">
    <property type="entry name" value="PYP-like sensor domain (PAS domain)"/>
    <property type="match status" value="1"/>
</dbReference>
<dbReference type="PANTHER" id="PTHR43047">
    <property type="entry name" value="TWO-COMPONENT HISTIDINE PROTEIN KINASE"/>
    <property type="match status" value="1"/>
</dbReference>
<dbReference type="EMBL" id="JBHUII010000004">
    <property type="protein sequence ID" value="MFD2205755.1"/>
    <property type="molecule type" value="Genomic_DNA"/>
</dbReference>
<sequence length="663" mass="72202">MYFDTYFTGIVDFPGNSIPLIGAFRLDLVALSVAIAIFGGWAGMMCLTRAEKLAAANDVGSGTLWKVAGALAFGGAIWGMHFIGMLAFSLPCGISYDFLTTSISIVPAILASLTALSVVSQQQYNLQLRLMIGAVLMGAGIGTMHYVGMAAMRMPAILFYDPRYVALSVIAAIVLSYISLAVVEYGQRQTSYRRFRQITAATTLGLAVASMHYIAMQAAIFYPIIEAGSQTGRLDDVILAIFVGLGTLVLAGGVATAAFAARLKESIRNLANEARQRSAAEREARADQARLQAIFDTTIEAIIVIDKLGVIRQWSKSGHRIFGYTAQEAVGQNIAMITNGISVAAHRNFIKRFEETREARVIGIGREVVGRHKDGTVIPLDLSVGETRIDDEVLYTGILRDISKRKEIERELRKATRIKEANEMKANFLAHMSHEMRTPLNAILGFSDIMRAQAFGPISKTYVGYSEDIFSSGNHLLSLVNGLLELSKVEQNIQDLELTDIILQTLISDAANMVQKHAEKKNLTVSVLVDSDLPETVNTDRGKLYQVLINLISNAVQYTPAQGRVTIRAWPGNRNVNIVIEDTGIGMTEEEIDLAVKPFGQVKNAFTSDLSGTGLGLPIVHAFVEQIRGELKITSRKGEGTKVKVIVPISLEKELIKEQTATG</sequence>
<evidence type="ECO:0000256" key="3">
    <source>
        <dbReference type="ARBA" id="ARBA00022553"/>
    </source>
</evidence>
<keyword evidence="6" id="KW-0472">Membrane</keyword>
<feature type="transmembrane region" description="Helical" evidence="6">
    <location>
        <begin position="164"/>
        <end position="183"/>
    </location>
</feature>
<dbReference type="InterPro" id="IPR000700">
    <property type="entry name" value="PAS-assoc_C"/>
</dbReference>
<feature type="transmembrane region" description="Helical" evidence="6">
    <location>
        <begin position="94"/>
        <end position="118"/>
    </location>
</feature>
<dbReference type="PROSITE" id="PS50109">
    <property type="entry name" value="HIS_KIN"/>
    <property type="match status" value="1"/>
</dbReference>
<comment type="catalytic activity">
    <reaction evidence="1">
        <text>ATP + protein L-histidine = ADP + protein N-phospho-L-histidine.</text>
        <dbReference type="EC" id="2.7.13.3"/>
    </reaction>
</comment>
<evidence type="ECO:0000313" key="12">
    <source>
        <dbReference type="Proteomes" id="UP001597294"/>
    </source>
</evidence>
<keyword evidence="12" id="KW-1185">Reference proteome</keyword>
<organism evidence="11 12">
    <name type="scientific">Kiloniella antarctica</name>
    <dbReference type="NCBI Taxonomy" id="1550907"/>
    <lineage>
        <taxon>Bacteria</taxon>
        <taxon>Pseudomonadati</taxon>
        <taxon>Pseudomonadota</taxon>
        <taxon>Alphaproteobacteria</taxon>
        <taxon>Rhodospirillales</taxon>
        <taxon>Kiloniellaceae</taxon>
        <taxon>Kiloniella</taxon>
    </lineage>
</organism>
<dbReference type="InterPro" id="IPR036890">
    <property type="entry name" value="HATPase_C_sf"/>
</dbReference>
<dbReference type="Gene3D" id="3.30.565.10">
    <property type="entry name" value="Histidine kinase-like ATPase, C-terminal domain"/>
    <property type="match status" value="1"/>
</dbReference>
<dbReference type="CDD" id="cd00082">
    <property type="entry name" value="HisKA"/>
    <property type="match status" value="1"/>
</dbReference>
<dbReference type="InterPro" id="IPR005467">
    <property type="entry name" value="His_kinase_dom"/>
</dbReference>
<feature type="transmembrane region" description="Helical" evidence="6">
    <location>
        <begin position="28"/>
        <end position="47"/>
    </location>
</feature>
<keyword evidence="5" id="KW-0418">Kinase</keyword>
<evidence type="ECO:0000259" key="9">
    <source>
        <dbReference type="PROSITE" id="PS50113"/>
    </source>
</evidence>
<dbReference type="SUPFAM" id="SSF55874">
    <property type="entry name" value="ATPase domain of HSP90 chaperone/DNA topoisomerase II/histidine kinase"/>
    <property type="match status" value="1"/>
</dbReference>
<evidence type="ECO:0000256" key="6">
    <source>
        <dbReference type="PROSITE-ProRule" id="PRU00244"/>
    </source>
</evidence>
<dbReference type="Gene3D" id="3.30.450.20">
    <property type="entry name" value="PAS domain"/>
    <property type="match status" value="1"/>
</dbReference>
<dbReference type="InterPro" id="IPR003594">
    <property type="entry name" value="HATPase_dom"/>
</dbReference>
<keyword evidence="6" id="KW-1133">Transmembrane helix</keyword>
<dbReference type="InterPro" id="IPR035965">
    <property type="entry name" value="PAS-like_dom_sf"/>
</dbReference>
<feature type="domain" description="PAS" evidence="8">
    <location>
        <begin position="287"/>
        <end position="333"/>
    </location>
</feature>
<dbReference type="PROSITE" id="PS50112">
    <property type="entry name" value="PAS"/>
    <property type="match status" value="1"/>
</dbReference>
<feature type="transmembrane region" description="Helical" evidence="6">
    <location>
        <begin position="237"/>
        <end position="261"/>
    </location>
</feature>
<reference evidence="12" key="1">
    <citation type="journal article" date="2019" name="Int. J. Syst. Evol. Microbiol.">
        <title>The Global Catalogue of Microorganisms (GCM) 10K type strain sequencing project: providing services to taxonomists for standard genome sequencing and annotation.</title>
        <authorList>
            <consortium name="The Broad Institute Genomics Platform"/>
            <consortium name="The Broad Institute Genome Sequencing Center for Infectious Disease"/>
            <person name="Wu L."/>
            <person name="Ma J."/>
        </authorList>
    </citation>
    <scope>NUCLEOTIDE SEQUENCE [LARGE SCALE GENOMIC DNA]</scope>
    <source>
        <strain evidence="12">CGMCC 4.7192</strain>
    </source>
</reference>
<keyword evidence="3" id="KW-0597">Phosphoprotein</keyword>
<dbReference type="PRINTS" id="PR00344">
    <property type="entry name" value="BCTRLSENSOR"/>
</dbReference>
<dbReference type="PANTHER" id="PTHR43047:SF72">
    <property type="entry name" value="OSMOSENSING HISTIDINE PROTEIN KINASE SLN1"/>
    <property type="match status" value="1"/>
</dbReference>
<dbReference type="SMART" id="SM00387">
    <property type="entry name" value="HATPase_c"/>
    <property type="match status" value="1"/>
</dbReference>
<evidence type="ECO:0000256" key="1">
    <source>
        <dbReference type="ARBA" id="ARBA00000085"/>
    </source>
</evidence>
<gene>
    <name evidence="11" type="ORF">ACFSKO_09040</name>
</gene>
<keyword evidence="6" id="KW-0812">Transmembrane</keyword>
<feature type="domain" description="MHYT" evidence="10">
    <location>
        <begin position="24"/>
        <end position="222"/>
    </location>
</feature>
<proteinExistence type="predicted"/>
<dbReference type="SMART" id="SM00091">
    <property type="entry name" value="PAS"/>
    <property type="match status" value="1"/>
</dbReference>
<evidence type="ECO:0000259" key="8">
    <source>
        <dbReference type="PROSITE" id="PS50112"/>
    </source>
</evidence>
<dbReference type="PROSITE" id="PS50113">
    <property type="entry name" value="PAC"/>
    <property type="match status" value="1"/>
</dbReference>
<comment type="caution">
    <text evidence="11">The sequence shown here is derived from an EMBL/GenBank/DDBJ whole genome shotgun (WGS) entry which is preliminary data.</text>
</comment>
<feature type="transmembrane region" description="Helical" evidence="6">
    <location>
        <begin position="130"/>
        <end position="152"/>
    </location>
</feature>
<dbReference type="RefSeq" id="WP_380250673.1">
    <property type="nucleotide sequence ID" value="NZ_JBHUII010000004.1"/>
</dbReference>
<dbReference type="NCBIfam" id="TIGR00229">
    <property type="entry name" value="sensory_box"/>
    <property type="match status" value="1"/>
</dbReference>
<evidence type="ECO:0000259" key="7">
    <source>
        <dbReference type="PROSITE" id="PS50109"/>
    </source>
</evidence>
<dbReference type="InterPro" id="IPR005330">
    <property type="entry name" value="MHYT_dom"/>
</dbReference>
<dbReference type="CDD" id="cd00130">
    <property type="entry name" value="PAS"/>
    <property type="match status" value="1"/>
</dbReference>
<name>A0ABW5BK08_9PROT</name>
<protein>
    <recommendedName>
        <fullName evidence="2">histidine kinase</fullName>
        <ecNumber evidence="2">2.7.13.3</ecNumber>
    </recommendedName>
</protein>
<dbReference type="Gene3D" id="1.10.287.130">
    <property type="match status" value="1"/>
</dbReference>
<evidence type="ECO:0000256" key="5">
    <source>
        <dbReference type="ARBA" id="ARBA00022777"/>
    </source>
</evidence>
<feature type="domain" description="Histidine kinase" evidence="7">
    <location>
        <begin position="431"/>
        <end position="651"/>
    </location>
</feature>
<dbReference type="InterPro" id="IPR004358">
    <property type="entry name" value="Sig_transdc_His_kin-like_C"/>
</dbReference>
<dbReference type="InterPro" id="IPR013767">
    <property type="entry name" value="PAS_fold"/>
</dbReference>
<dbReference type="SUPFAM" id="SSF47384">
    <property type="entry name" value="Homodimeric domain of signal transducing histidine kinase"/>
    <property type="match status" value="1"/>
</dbReference>
<feature type="transmembrane region" description="Helical" evidence="6">
    <location>
        <begin position="67"/>
        <end position="88"/>
    </location>
</feature>
<dbReference type="Pfam" id="PF00512">
    <property type="entry name" value="HisKA"/>
    <property type="match status" value="1"/>
</dbReference>
<dbReference type="Pfam" id="PF02518">
    <property type="entry name" value="HATPase_c"/>
    <property type="match status" value="1"/>
</dbReference>
<dbReference type="Pfam" id="PF03707">
    <property type="entry name" value="MHYT"/>
    <property type="match status" value="2"/>
</dbReference>
<dbReference type="Pfam" id="PF00989">
    <property type="entry name" value="PAS"/>
    <property type="match status" value="1"/>
</dbReference>
<dbReference type="EC" id="2.7.13.3" evidence="2"/>
<evidence type="ECO:0000256" key="2">
    <source>
        <dbReference type="ARBA" id="ARBA00012438"/>
    </source>
</evidence>
<dbReference type="PROSITE" id="PS50924">
    <property type="entry name" value="MHYT"/>
    <property type="match status" value="1"/>
</dbReference>
<dbReference type="SMART" id="SM00388">
    <property type="entry name" value="HisKA"/>
    <property type="match status" value="1"/>
</dbReference>
<dbReference type="InterPro" id="IPR000014">
    <property type="entry name" value="PAS"/>
</dbReference>